<protein>
    <submittedName>
        <fullName evidence="2">Uncharacterized protein</fullName>
    </submittedName>
</protein>
<sequence>MSWKTISDAATVQYPQFAMTGPLLYDTATGLLIHLDEATGDEEVLSTELGASGLVGAPSEKHIKDRPEDSGLTRFGKSRPRVREGR</sequence>
<gene>
    <name evidence="2" type="ORF">CJ198_00210</name>
</gene>
<keyword evidence="3" id="KW-1185">Reference proteome</keyword>
<feature type="region of interest" description="Disordered" evidence="1">
    <location>
        <begin position="51"/>
        <end position="86"/>
    </location>
</feature>
<comment type="caution">
    <text evidence="2">The sequence shown here is derived from an EMBL/GenBank/DDBJ whole genome shotgun (WGS) entry which is preliminary data.</text>
</comment>
<accession>A0A2N6PK16</accession>
<dbReference type="Proteomes" id="UP000235703">
    <property type="component" value="Unassembled WGS sequence"/>
</dbReference>
<evidence type="ECO:0000313" key="3">
    <source>
        <dbReference type="Proteomes" id="UP000235703"/>
    </source>
</evidence>
<dbReference type="AlphaFoldDB" id="A0A2N6PK16"/>
<evidence type="ECO:0000313" key="2">
    <source>
        <dbReference type="EMBL" id="PMB99015.1"/>
    </source>
</evidence>
<organism evidence="2 3">
    <name type="scientific">Brevibacterium luteolum</name>
    <dbReference type="NCBI Taxonomy" id="199591"/>
    <lineage>
        <taxon>Bacteria</taxon>
        <taxon>Bacillati</taxon>
        <taxon>Actinomycetota</taxon>
        <taxon>Actinomycetes</taxon>
        <taxon>Micrococcales</taxon>
        <taxon>Brevibacteriaceae</taxon>
        <taxon>Brevibacterium</taxon>
    </lineage>
</organism>
<name>A0A2N6PK16_9MICO</name>
<proteinExistence type="predicted"/>
<evidence type="ECO:0000256" key="1">
    <source>
        <dbReference type="SAM" id="MobiDB-lite"/>
    </source>
</evidence>
<dbReference type="EMBL" id="PNFZ01000001">
    <property type="protein sequence ID" value="PMB99015.1"/>
    <property type="molecule type" value="Genomic_DNA"/>
</dbReference>
<dbReference type="RefSeq" id="WP_102159671.1">
    <property type="nucleotide sequence ID" value="NZ_PNFZ01000001.1"/>
</dbReference>
<dbReference type="OrthoDB" id="4205081at2"/>
<feature type="compositionally biased region" description="Basic and acidic residues" evidence="1">
    <location>
        <begin position="59"/>
        <end position="71"/>
    </location>
</feature>
<reference evidence="2 3" key="1">
    <citation type="submission" date="2017-09" db="EMBL/GenBank/DDBJ databases">
        <title>Bacterial strain isolated from the female urinary microbiota.</title>
        <authorList>
            <person name="Thomas-White K."/>
            <person name="Kumar N."/>
            <person name="Forster S."/>
            <person name="Putonti C."/>
            <person name="Lawley T."/>
            <person name="Wolfe A.J."/>
        </authorList>
    </citation>
    <scope>NUCLEOTIDE SEQUENCE [LARGE SCALE GENOMIC DNA]</scope>
    <source>
        <strain evidence="2 3">UMB0680</strain>
    </source>
</reference>